<evidence type="ECO:0008006" key="10">
    <source>
        <dbReference type="Google" id="ProtNLM"/>
    </source>
</evidence>
<dbReference type="Gene3D" id="1.20.1730.10">
    <property type="entry name" value="Sodium/glucose cotransporter"/>
    <property type="match status" value="1"/>
</dbReference>
<dbReference type="EMBL" id="BGPR01068826">
    <property type="protein sequence ID" value="GBO42652.1"/>
    <property type="molecule type" value="Genomic_DNA"/>
</dbReference>
<evidence type="ECO:0000256" key="5">
    <source>
        <dbReference type="ARBA" id="ARBA00023065"/>
    </source>
</evidence>
<dbReference type="GO" id="GO:0015293">
    <property type="term" value="F:symporter activity"/>
    <property type="evidence" value="ECO:0007669"/>
    <property type="project" value="TreeGrafter"/>
</dbReference>
<name>A0A4Y2X3R2_ARAVE</name>
<keyword evidence="9" id="KW-1185">Reference proteome</keyword>
<keyword evidence="6" id="KW-0739">Sodium transport</keyword>
<gene>
    <name evidence="8" type="ORF">AVEN_254645_1</name>
</gene>
<dbReference type="AlphaFoldDB" id="A0A4Y2X3R2"/>
<dbReference type="InterPro" id="IPR038377">
    <property type="entry name" value="Na/Glc_symporter_sf"/>
</dbReference>
<evidence type="ECO:0000256" key="4">
    <source>
        <dbReference type="ARBA" id="ARBA00023053"/>
    </source>
</evidence>
<evidence type="ECO:0000313" key="8">
    <source>
        <dbReference type="EMBL" id="GBO42652.1"/>
    </source>
</evidence>
<evidence type="ECO:0000313" key="9">
    <source>
        <dbReference type="Proteomes" id="UP000499080"/>
    </source>
</evidence>
<keyword evidence="2" id="KW-0813">Transport</keyword>
<keyword evidence="4" id="KW-0915">Sodium</keyword>
<evidence type="ECO:0000256" key="3">
    <source>
        <dbReference type="ARBA" id="ARBA00022475"/>
    </source>
</evidence>
<dbReference type="GO" id="GO:0006814">
    <property type="term" value="P:sodium ion transport"/>
    <property type="evidence" value="ECO:0007669"/>
    <property type="project" value="UniProtKB-KW"/>
</dbReference>
<organism evidence="8 9">
    <name type="scientific">Araneus ventricosus</name>
    <name type="common">Orbweaver spider</name>
    <name type="synonym">Epeira ventricosa</name>
    <dbReference type="NCBI Taxonomy" id="182803"/>
    <lineage>
        <taxon>Eukaryota</taxon>
        <taxon>Metazoa</taxon>
        <taxon>Ecdysozoa</taxon>
        <taxon>Arthropoda</taxon>
        <taxon>Chelicerata</taxon>
        <taxon>Arachnida</taxon>
        <taxon>Araneae</taxon>
        <taxon>Araneomorphae</taxon>
        <taxon>Entelegynae</taxon>
        <taxon>Araneoidea</taxon>
        <taxon>Araneidae</taxon>
        <taxon>Araneus</taxon>
    </lineage>
</organism>
<keyword evidence="5" id="KW-0406">Ion transport</keyword>
<dbReference type="Proteomes" id="UP000499080">
    <property type="component" value="Unassembled WGS sequence"/>
</dbReference>
<dbReference type="InterPro" id="IPR051163">
    <property type="entry name" value="Sodium:Solute_Symporter_SSF"/>
</dbReference>
<accession>A0A4Y2X3R2</accession>
<evidence type="ECO:0000256" key="7">
    <source>
        <dbReference type="SAM" id="Phobius"/>
    </source>
</evidence>
<dbReference type="PANTHER" id="PTHR42985:SF40">
    <property type="entry name" value="LD47995P-RELATED"/>
    <property type="match status" value="1"/>
</dbReference>
<keyword evidence="7" id="KW-0472">Membrane</keyword>
<evidence type="ECO:0000256" key="1">
    <source>
        <dbReference type="ARBA" id="ARBA00004651"/>
    </source>
</evidence>
<comment type="subcellular location">
    <subcellularLocation>
        <location evidence="1">Cell membrane</location>
        <topology evidence="1">Multi-pass membrane protein</topology>
    </subcellularLocation>
</comment>
<feature type="transmembrane region" description="Helical" evidence="7">
    <location>
        <begin position="125"/>
        <end position="147"/>
    </location>
</feature>
<comment type="caution">
    <text evidence="8">The sequence shown here is derived from an EMBL/GenBank/DDBJ whole genome shotgun (WGS) entry which is preliminary data.</text>
</comment>
<proteinExistence type="predicted"/>
<sequence>MVATFRGIVEASYILNGVGAGPLIGIYLLAMFTTTANEPGTIIGFVVSFVFNAWIAVGANRSRLKKQTLPRSIAGCSATLNETDFAEHFYLQANNITLFSIEGHNTTSLLNGDKRYIFPLYRMSPVWLVTSGIVISVVVGYVASYVIDPYPNVMAMKLSRHRMISRRATEGAVRFLHVFEANMLE</sequence>
<evidence type="ECO:0000256" key="2">
    <source>
        <dbReference type="ARBA" id="ARBA00022448"/>
    </source>
</evidence>
<dbReference type="OrthoDB" id="6132759at2759"/>
<keyword evidence="7" id="KW-0812">Transmembrane</keyword>
<keyword evidence="7" id="KW-1133">Transmembrane helix</keyword>
<keyword evidence="3" id="KW-1003">Cell membrane</keyword>
<feature type="transmembrane region" description="Helical" evidence="7">
    <location>
        <begin position="42"/>
        <end position="59"/>
    </location>
</feature>
<protein>
    <recommendedName>
        <fullName evidence="10">Sodium-coupled monocarboxylate transporter 1</fullName>
    </recommendedName>
</protein>
<dbReference type="GO" id="GO:0005886">
    <property type="term" value="C:plasma membrane"/>
    <property type="evidence" value="ECO:0007669"/>
    <property type="project" value="UniProtKB-SubCell"/>
</dbReference>
<reference evidence="8 9" key="1">
    <citation type="journal article" date="2019" name="Sci. Rep.">
        <title>Orb-weaving spider Araneus ventricosus genome elucidates the spidroin gene catalogue.</title>
        <authorList>
            <person name="Kono N."/>
            <person name="Nakamura H."/>
            <person name="Ohtoshi R."/>
            <person name="Moran D.A.P."/>
            <person name="Shinohara A."/>
            <person name="Yoshida Y."/>
            <person name="Fujiwara M."/>
            <person name="Mori M."/>
            <person name="Tomita M."/>
            <person name="Arakawa K."/>
        </authorList>
    </citation>
    <scope>NUCLEOTIDE SEQUENCE [LARGE SCALE GENOMIC DNA]</scope>
</reference>
<dbReference type="PANTHER" id="PTHR42985">
    <property type="entry name" value="SODIUM-COUPLED MONOCARBOXYLATE TRANSPORTER"/>
    <property type="match status" value="1"/>
</dbReference>
<evidence type="ECO:0000256" key="6">
    <source>
        <dbReference type="ARBA" id="ARBA00023201"/>
    </source>
</evidence>
<feature type="transmembrane region" description="Helical" evidence="7">
    <location>
        <begin position="12"/>
        <end position="30"/>
    </location>
</feature>